<dbReference type="PATRIC" id="fig|1550241.5.peg.828"/>
<keyword evidence="1" id="KW-0812">Transmembrane</keyword>
<sequence length="259" mass="28797">MLGGKSLEDPKKFCWNTLICFISVLSATAIAFYVGLVLARFNPILLPLILTLAVYPGFAYQVYKGKLWTASLLVFSWAILASLLMIHYAYSNGLEGAGLVAKGADYVKEMFSWIATGKGAEGDPSLFIVPKIIEIVVFSMASFLTVGFAGLFMGAYLLDYMNFYVGILLLHAMPGHFLEVALLSWQIYAILRVVGYVLLGTSLSRISFLFFKKRKLIIEDDVKKMLLYSLAFIALDFLLKGVVANAFYQPMLKLYISLP</sequence>
<dbReference type="STRING" id="1550241.MA03_03885"/>
<feature type="transmembrane region" description="Helical" evidence="1">
    <location>
        <begin position="44"/>
        <end position="63"/>
    </location>
</feature>
<feature type="transmembrane region" description="Helical" evidence="1">
    <location>
        <begin position="193"/>
        <end position="211"/>
    </location>
</feature>
<dbReference type="Proteomes" id="UP000067434">
    <property type="component" value="Chromosome"/>
</dbReference>
<name>A0A0F7CL10_9CREN</name>
<feature type="transmembrane region" description="Helical" evidence="1">
    <location>
        <begin position="226"/>
        <end position="248"/>
    </location>
</feature>
<feature type="transmembrane region" description="Helical" evidence="1">
    <location>
        <begin position="70"/>
        <end position="90"/>
    </location>
</feature>
<evidence type="ECO:0000313" key="2">
    <source>
        <dbReference type="EMBL" id="AKG38596.1"/>
    </source>
</evidence>
<feature type="transmembrane region" description="Helical" evidence="1">
    <location>
        <begin position="12"/>
        <end position="38"/>
    </location>
</feature>
<reference evidence="2 3" key="1">
    <citation type="journal article" date="2015" name="Stand. Genomic Sci.">
        <title>Complete genome sequence of and proposal of Thermofilum uzonense sp. nov. a novel hyperthermophilic crenarchaeon and emended description of the genus Thermofilum.</title>
        <authorList>
            <person name="Toshchakov S.V."/>
            <person name="Korzhenkov A.A."/>
            <person name="Samarov N.I."/>
            <person name="Mazunin I.O."/>
            <person name="Mozhey O.I."/>
            <person name="Shmyr I.S."/>
            <person name="Derbikova K.S."/>
            <person name="Taranov E.A."/>
            <person name="Dominova I.N."/>
            <person name="Bonch-Osmolovskaya E.A."/>
            <person name="Patrushev M.V."/>
            <person name="Podosokorskaya O.A."/>
            <person name="Kublanov I.V."/>
        </authorList>
    </citation>
    <scope>NUCLEOTIDE SEQUENCE [LARGE SCALE GENOMIC DNA]</scope>
    <source>
        <strain evidence="2 3">1807-2</strain>
    </source>
</reference>
<keyword evidence="1" id="KW-0472">Membrane</keyword>
<dbReference type="KEGG" id="thf:MA03_03885"/>
<keyword evidence="1" id="KW-1133">Transmembrane helix</keyword>
<evidence type="ECO:0000256" key="1">
    <source>
        <dbReference type="SAM" id="Phobius"/>
    </source>
</evidence>
<gene>
    <name evidence="2" type="ORF">MA03_03885</name>
</gene>
<organism evidence="2 3">
    <name type="scientific">Infirmifilum uzonense</name>
    <dbReference type="NCBI Taxonomy" id="1550241"/>
    <lineage>
        <taxon>Archaea</taxon>
        <taxon>Thermoproteota</taxon>
        <taxon>Thermoprotei</taxon>
        <taxon>Thermofilales</taxon>
        <taxon>Thermofilaceae</taxon>
        <taxon>Infirmifilum</taxon>
    </lineage>
</organism>
<dbReference type="AlphaFoldDB" id="A0A0F7CL10"/>
<accession>A0A0F7CL10</accession>
<evidence type="ECO:0000313" key="3">
    <source>
        <dbReference type="Proteomes" id="UP000067434"/>
    </source>
</evidence>
<dbReference type="HOGENOM" id="CLU_1137034_0_0_2"/>
<proteinExistence type="predicted"/>
<feature type="transmembrane region" description="Helical" evidence="1">
    <location>
        <begin position="135"/>
        <end position="158"/>
    </location>
</feature>
<protein>
    <submittedName>
        <fullName evidence="2">Uncharacterized protein</fullName>
    </submittedName>
</protein>
<dbReference type="EMBL" id="CP009961">
    <property type="protein sequence ID" value="AKG38596.1"/>
    <property type="molecule type" value="Genomic_DNA"/>
</dbReference>
<keyword evidence="3" id="KW-1185">Reference proteome</keyword>